<feature type="transmembrane region" description="Helical" evidence="1">
    <location>
        <begin position="163"/>
        <end position="181"/>
    </location>
</feature>
<evidence type="ECO:0000313" key="2">
    <source>
        <dbReference type="EMBL" id="VAW10048.1"/>
    </source>
</evidence>
<dbReference type="Pfam" id="PF09490">
    <property type="entry name" value="CbtA"/>
    <property type="match status" value="1"/>
</dbReference>
<keyword evidence="1" id="KW-0472">Membrane</keyword>
<gene>
    <name evidence="2" type="ORF">MNBD_ALPHA09-1506</name>
</gene>
<name>A0A3B0SWW5_9ZZZZ</name>
<feature type="transmembrane region" description="Helical" evidence="1">
    <location>
        <begin position="70"/>
        <end position="93"/>
    </location>
</feature>
<dbReference type="InterPro" id="IPR012666">
    <property type="entry name" value="CbtA_put"/>
</dbReference>
<feature type="transmembrane region" description="Helical" evidence="1">
    <location>
        <begin position="138"/>
        <end position="156"/>
    </location>
</feature>
<sequence>MFKNFLATATVAGIAVGFVLTALQLAITSPIIIQAEIHESGGSAAARSGSYAAIYGAPGESLSDIISRHALTGLSTVLAAIGFALVLIAAMVLNGRPIDGRSGLLWGLGGFAAVTLAPSLGLAPGLPGSASAVLGAVQIWWLGTAAATAAGLWLLFFKPRPAFKSAGLALIAAPHLIGAPMPDQFTSTAPAELAGAFASASIVLGAVFWALLGWATGTLWPRFADEVADETTHGASTA</sequence>
<proteinExistence type="predicted"/>
<feature type="transmembrane region" description="Helical" evidence="1">
    <location>
        <begin position="105"/>
        <end position="126"/>
    </location>
</feature>
<feature type="transmembrane region" description="Helical" evidence="1">
    <location>
        <begin position="193"/>
        <end position="212"/>
    </location>
</feature>
<organism evidence="2">
    <name type="scientific">hydrothermal vent metagenome</name>
    <dbReference type="NCBI Taxonomy" id="652676"/>
    <lineage>
        <taxon>unclassified sequences</taxon>
        <taxon>metagenomes</taxon>
        <taxon>ecological metagenomes</taxon>
    </lineage>
</organism>
<keyword evidence="1" id="KW-0812">Transmembrane</keyword>
<reference evidence="2" key="1">
    <citation type="submission" date="2018-06" db="EMBL/GenBank/DDBJ databases">
        <authorList>
            <person name="Zhirakovskaya E."/>
        </authorList>
    </citation>
    <scope>NUCLEOTIDE SEQUENCE</scope>
</reference>
<dbReference type="EMBL" id="UOEM01000003">
    <property type="protein sequence ID" value="VAW10048.1"/>
    <property type="molecule type" value="Genomic_DNA"/>
</dbReference>
<keyword evidence="1" id="KW-1133">Transmembrane helix</keyword>
<dbReference type="NCBIfam" id="TIGR02458">
    <property type="entry name" value="CbtA"/>
    <property type="match status" value="1"/>
</dbReference>
<accession>A0A3B0SWW5</accession>
<dbReference type="AlphaFoldDB" id="A0A3B0SWW5"/>
<protein>
    <submittedName>
        <fullName evidence="2">Predicted cobalt transporter CbtA</fullName>
    </submittedName>
</protein>
<evidence type="ECO:0000256" key="1">
    <source>
        <dbReference type="SAM" id="Phobius"/>
    </source>
</evidence>